<organism evidence="2 3">
    <name type="scientific">Roseateles flavus</name>
    <dbReference type="NCBI Taxonomy" id="3149041"/>
    <lineage>
        <taxon>Bacteria</taxon>
        <taxon>Pseudomonadati</taxon>
        <taxon>Pseudomonadota</taxon>
        <taxon>Betaproteobacteria</taxon>
        <taxon>Burkholderiales</taxon>
        <taxon>Sphaerotilaceae</taxon>
        <taxon>Roseateles</taxon>
    </lineage>
</organism>
<feature type="signal peptide" evidence="1">
    <location>
        <begin position="1"/>
        <end position="18"/>
    </location>
</feature>
<sequence length="301" mass="32431">MGIRAGLAGLMLGLGACAALGPGTGGAPGRPAQGPDSLAMECPSEFRYELPLPAGAGLDALQAHAAQRLQALGLRVNWDGPWAHAQAQQFSPQAADLARLRRLLAVVLPALERYQPGFFQRAGLQEVGLVKDLVVGDTQMRLAMPAPDRSAVVYADNGNPLCAAGMELRVHHELYHLVEERLFGDFYYRDPAWLALNPEGLDYGQGGATAYGGVFHNLGHPAPGLVSRYAQYGPEEDKAEVFGWLMTPGYAGRVKAWSEQDLTLAAKRRFMMALVHRLSAGTMSESFFETLARQQPAQAAH</sequence>
<comment type="caution">
    <text evidence="2">The sequence shown here is derived from an EMBL/GenBank/DDBJ whole genome shotgun (WGS) entry which is preliminary data.</text>
</comment>
<accession>A0ABV0GK28</accession>
<proteinExistence type="predicted"/>
<keyword evidence="3" id="KW-1185">Reference proteome</keyword>
<dbReference type="EMBL" id="JBDPZC010000013">
    <property type="protein sequence ID" value="MEO3715399.1"/>
    <property type="molecule type" value="Genomic_DNA"/>
</dbReference>
<evidence type="ECO:0008006" key="4">
    <source>
        <dbReference type="Google" id="ProtNLM"/>
    </source>
</evidence>
<dbReference type="Proteomes" id="UP001462640">
    <property type="component" value="Unassembled WGS sequence"/>
</dbReference>
<name>A0ABV0GK28_9BURK</name>
<dbReference type="PROSITE" id="PS51257">
    <property type="entry name" value="PROKAR_LIPOPROTEIN"/>
    <property type="match status" value="1"/>
</dbReference>
<evidence type="ECO:0000313" key="3">
    <source>
        <dbReference type="Proteomes" id="UP001462640"/>
    </source>
</evidence>
<protein>
    <recommendedName>
        <fullName evidence="4">Lipoprotein</fullName>
    </recommendedName>
</protein>
<keyword evidence="1" id="KW-0732">Signal</keyword>
<reference evidence="2 3" key="1">
    <citation type="submission" date="2024-05" db="EMBL/GenBank/DDBJ databases">
        <title>Roseateles sp. 2.12 16S ribosomal RNA gene Genome sequencing and assembly.</title>
        <authorList>
            <person name="Woo H."/>
        </authorList>
    </citation>
    <scope>NUCLEOTIDE SEQUENCE [LARGE SCALE GENOMIC DNA]</scope>
    <source>
        <strain evidence="2 3">2.12</strain>
    </source>
</reference>
<feature type="chain" id="PRO_5046199184" description="Lipoprotein" evidence="1">
    <location>
        <begin position="19"/>
        <end position="301"/>
    </location>
</feature>
<gene>
    <name evidence="2" type="ORF">ABDJ40_21725</name>
</gene>
<evidence type="ECO:0000256" key="1">
    <source>
        <dbReference type="SAM" id="SignalP"/>
    </source>
</evidence>
<evidence type="ECO:0000313" key="2">
    <source>
        <dbReference type="EMBL" id="MEO3715399.1"/>
    </source>
</evidence>